<dbReference type="GO" id="GO:0043565">
    <property type="term" value="F:sequence-specific DNA binding"/>
    <property type="evidence" value="ECO:0007669"/>
    <property type="project" value="TreeGrafter"/>
</dbReference>
<sequence length="297" mass="33015">MVIDNWDEIRTAFQVAKLGTVSGAAGELGVHHATVIRHIDSLEARLGVKLFQRHARGYTPTEAGHDLLKVAQTTDDQFNHLVSRIKGRGEGVTGELVVTSLPGMAALLAPVLAEFQAEHDGLIVRYLTGERVFRLEYGEAHVAIRAGKPPVEPDNVVQPFYEQDIALYVHQSYADRYGLPAEDRLLDELRFVGHDDPANRAPFQVWMNANIAAHNIVFRTSDNDATMMAVLTGAGAGFLPVWFAKERSDLIEVMPARAEWTSPSWLVTHVDLHRTPKVQSFLTYLKDRSKGWACVAR</sequence>
<dbReference type="PROSITE" id="PS50931">
    <property type="entry name" value="HTH_LYSR"/>
    <property type="match status" value="1"/>
</dbReference>
<evidence type="ECO:0000256" key="2">
    <source>
        <dbReference type="ARBA" id="ARBA00023015"/>
    </source>
</evidence>
<dbReference type="GO" id="GO:0003700">
    <property type="term" value="F:DNA-binding transcription factor activity"/>
    <property type="evidence" value="ECO:0007669"/>
    <property type="project" value="InterPro"/>
</dbReference>
<dbReference type="InterPro" id="IPR036390">
    <property type="entry name" value="WH_DNA-bd_sf"/>
</dbReference>
<name>A0A1Y5T1S9_9RHOB</name>
<evidence type="ECO:0000313" key="6">
    <source>
        <dbReference type="EMBL" id="SLN52096.1"/>
    </source>
</evidence>
<comment type="similarity">
    <text evidence="1">Belongs to the LysR transcriptional regulatory family.</text>
</comment>
<dbReference type="Proteomes" id="UP000193862">
    <property type="component" value="Unassembled WGS sequence"/>
</dbReference>
<keyword evidence="3" id="KW-0238">DNA-binding</keyword>
<evidence type="ECO:0000256" key="3">
    <source>
        <dbReference type="ARBA" id="ARBA00023125"/>
    </source>
</evidence>
<gene>
    <name evidence="6" type="primary">cmpR_3</name>
    <name evidence="6" type="ORF">AQS8620_02271</name>
</gene>
<reference evidence="6 7" key="1">
    <citation type="submission" date="2017-03" db="EMBL/GenBank/DDBJ databases">
        <authorList>
            <person name="Afonso C.L."/>
            <person name="Miller P.J."/>
            <person name="Scott M.A."/>
            <person name="Spackman E."/>
            <person name="Goraichik I."/>
            <person name="Dimitrov K.M."/>
            <person name="Suarez D.L."/>
            <person name="Swayne D.E."/>
        </authorList>
    </citation>
    <scope>NUCLEOTIDE SEQUENCE [LARGE SCALE GENOMIC DNA]</scope>
    <source>
        <strain evidence="6 7">CECT 8620</strain>
    </source>
</reference>
<evidence type="ECO:0000256" key="1">
    <source>
        <dbReference type="ARBA" id="ARBA00009437"/>
    </source>
</evidence>
<dbReference type="InterPro" id="IPR036388">
    <property type="entry name" value="WH-like_DNA-bd_sf"/>
</dbReference>
<feature type="domain" description="HTH lysR-type" evidence="5">
    <location>
        <begin position="4"/>
        <end position="61"/>
    </location>
</feature>
<dbReference type="SUPFAM" id="SSF46785">
    <property type="entry name" value="Winged helix' DNA-binding domain"/>
    <property type="match status" value="1"/>
</dbReference>
<evidence type="ECO:0000259" key="5">
    <source>
        <dbReference type="PROSITE" id="PS50931"/>
    </source>
</evidence>
<dbReference type="Gene3D" id="1.10.10.10">
    <property type="entry name" value="Winged helix-like DNA-binding domain superfamily/Winged helix DNA-binding domain"/>
    <property type="match status" value="1"/>
</dbReference>
<dbReference type="CDD" id="cd05466">
    <property type="entry name" value="PBP2_LTTR_substrate"/>
    <property type="match status" value="1"/>
</dbReference>
<dbReference type="Gene3D" id="3.40.190.290">
    <property type="match status" value="1"/>
</dbReference>
<dbReference type="SUPFAM" id="SSF53850">
    <property type="entry name" value="Periplasmic binding protein-like II"/>
    <property type="match status" value="1"/>
</dbReference>
<accession>A0A1Y5T1S9</accession>
<dbReference type="InterPro" id="IPR058163">
    <property type="entry name" value="LysR-type_TF_proteobact-type"/>
</dbReference>
<keyword evidence="4" id="KW-0804">Transcription</keyword>
<keyword evidence="2" id="KW-0805">Transcription regulation</keyword>
<dbReference type="EMBL" id="FWFS01000008">
    <property type="protein sequence ID" value="SLN52096.1"/>
    <property type="molecule type" value="Genomic_DNA"/>
</dbReference>
<dbReference type="PANTHER" id="PTHR30537">
    <property type="entry name" value="HTH-TYPE TRANSCRIPTIONAL REGULATOR"/>
    <property type="match status" value="1"/>
</dbReference>
<dbReference type="InterPro" id="IPR000847">
    <property type="entry name" value="LysR_HTH_N"/>
</dbReference>
<protein>
    <submittedName>
        <fullName evidence="6">HTH-type transcriptional activator CmpR</fullName>
    </submittedName>
</protein>
<dbReference type="Pfam" id="PF03466">
    <property type="entry name" value="LysR_substrate"/>
    <property type="match status" value="1"/>
</dbReference>
<dbReference type="PANTHER" id="PTHR30537:SF3">
    <property type="entry name" value="TRANSCRIPTIONAL REGULATORY PROTEIN"/>
    <property type="match status" value="1"/>
</dbReference>
<evidence type="ECO:0000313" key="7">
    <source>
        <dbReference type="Proteomes" id="UP000193862"/>
    </source>
</evidence>
<organism evidence="6 7">
    <name type="scientific">Aquimixticola soesokkakensis</name>
    <dbReference type="NCBI Taxonomy" id="1519096"/>
    <lineage>
        <taxon>Bacteria</taxon>
        <taxon>Pseudomonadati</taxon>
        <taxon>Pseudomonadota</taxon>
        <taxon>Alphaproteobacteria</taxon>
        <taxon>Rhodobacterales</taxon>
        <taxon>Paracoccaceae</taxon>
        <taxon>Aquimixticola</taxon>
    </lineage>
</organism>
<proteinExistence type="inferred from homology"/>
<dbReference type="AlphaFoldDB" id="A0A1Y5T1S9"/>
<dbReference type="Pfam" id="PF00126">
    <property type="entry name" value="HTH_1"/>
    <property type="match status" value="1"/>
</dbReference>
<evidence type="ECO:0000256" key="4">
    <source>
        <dbReference type="ARBA" id="ARBA00023163"/>
    </source>
</evidence>
<keyword evidence="7" id="KW-1185">Reference proteome</keyword>
<dbReference type="GO" id="GO:0006351">
    <property type="term" value="P:DNA-templated transcription"/>
    <property type="evidence" value="ECO:0007669"/>
    <property type="project" value="TreeGrafter"/>
</dbReference>
<dbReference type="InterPro" id="IPR005119">
    <property type="entry name" value="LysR_subst-bd"/>
</dbReference>